<reference evidence="2" key="1">
    <citation type="submission" date="2017-12" db="EMBL/GenBank/DDBJ databases">
        <title>Complete Sequences of the chloroplast DNA of the Grateloupia filicina.</title>
        <authorList>
            <person name="Liu T."/>
            <person name="Liu C."/>
            <person name="Li Y."/>
        </authorList>
    </citation>
    <scope>NUCLEOTIDE SEQUENCE</scope>
</reference>
<proteinExistence type="predicted"/>
<sequence length="59" mass="6815">MLCIHNYKKCFKKLKLCTTLIMSELARFIFITIFDIVLAVDSEFMNDSSLIFKGSYGGR</sequence>
<keyword evidence="2" id="KW-0150">Chloroplast</keyword>
<feature type="transmembrane region" description="Helical" evidence="1">
    <location>
        <begin position="20"/>
        <end position="40"/>
    </location>
</feature>
<evidence type="ECO:0000256" key="1">
    <source>
        <dbReference type="SAM" id="Phobius"/>
    </source>
</evidence>
<keyword evidence="2" id="KW-0934">Plastid</keyword>
<keyword evidence="1" id="KW-0472">Membrane</keyword>
<gene>
    <name evidence="2" type="ORF">Grafi_p225</name>
</gene>
<dbReference type="EMBL" id="MG598531">
    <property type="protein sequence ID" value="AWD77448.1"/>
    <property type="molecule type" value="Genomic_DNA"/>
</dbReference>
<name>A0A2S1FXG0_9FLOR</name>
<accession>A0A2S1FXG0</accession>
<protein>
    <submittedName>
        <fullName evidence="2">Uncharacterized protein</fullName>
    </submittedName>
</protein>
<dbReference type="AlphaFoldDB" id="A0A2S1FXG0"/>
<geneLocation type="chloroplast" evidence="2"/>
<keyword evidence="1" id="KW-1133">Transmembrane helix</keyword>
<organism evidence="2">
    <name type="scientific">Grateloupia filicina</name>
    <dbReference type="NCBI Taxonomy" id="31455"/>
    <lineage>
        <taxon>Eukaryota</taxon>
        <taxon>Rhodophyta</taxon>
        <taxon>Florideophyceae</taxon>
        <taxon>Rhodymeniophycidae</taxon>
        <taxon>Halymeniales</taxon>
        <taxon>Halymeniaceae</taxon>
        <taxon>Grateloupia</taxon>
    </lineage>
</organism>
<evidence type="ECO:0000313" key="2">
    <source>
        <dbReference type="EMBL" id="AWD77448.1"/>
    </source>
</evidence>
<keyword evidence="1" id="KW-0812">Transmembrane</keyword>